<proteinExistence type="predicted"/>
<feature type="domain" description="Mannitol dehydrogenase C-terminal" evidence="4">
    <location>
        <begin position="317"/>
        <end position="490"/>
    </location>
</feature>
<dbReference type="InterPro" id="IPR036291">
    <property type="entry name" value="NAD(P)-bd_dom_sf"/>
</dbReference>
<accession>A0AAW4U0A3</accession>
<dbReference type="InterPro" id="IPR008927">
    <property type="entry name" value="6-PGluconate_DH-like_C_sf"/>
</dbReference>
<dbReference type="Gene3D" id="1.10.1040.10">
    <property type="entry name" value="N-(1-d-carboxylethyl)-l-norvaline Dehydrogenase, domain 2"/>
    <property type="match status" value="1"/>
</dbReference>
<keyword evidence="1" id="KW-0560">Oxidoreductase</keyword>
<dbReference type="Pfam" id="PF01232">
    <property type="entry name" value="Mannitol_dh"/>
    <property type="match status" value="1"/>
</dbReference>
<feature type="domain" description="Mannitol dehydrogenase N-terminal" evidence="3">
    <location>
        <begin position="38"/>
        <end position="306"/>
    </location>
</feature>
<evidence type="ECO:0000313" key="5">
    <source>
        <dbReference type="EMBL" id="MCB6827132.1"/>
    </source>
</evidence>
<comment type="catalytic activity">
    <reaction evidence="2">
        <text>D-mannitol 1-phosphate + NAD(+) = beta-D-fructose 6-phosphate + NADH + H(+)</text>
        <dbReference type="Rhea" id="RHEA:19661"/>
        <dbReference type="ChEBI" id="CHEBI:15378"/>
        <dbReference type="ChEBI" id="CHEBI:57540"/>
        <dbReference type="ChEBI" id="CHEBI:57634"/>
        <dbReference type="ChEBI" id="CHEBI:57945"/>
        <dbReference type="ChEBI" id="CHEBI:61381"/>
        <dbReference type="EC" id="1.1.1.17"/>
    </reaction>
</comment>
<reference evidence="5" key="1">
    <citation type="submission" date="2021-10" db="EMBL/GenBank/DDBJ databases">
        <title>Collection of gut derived symbiotic bacterial strains cultured from healthy donors.</title>
        <authorList>
            <person name="Lin H."/>
            <person name="Littmann E."/>
            <person name="Claire K."/>
            <person name="Pamer E."/>
        </authorList>
    </citation>
    <scope>NUCLEOTIDE SEQUENCE</scope>
    <source>
        <strain evidence="5">MSK.7.16</strain>
    </source>
</reference>
<evidence type="ECO:0000259" key="4">
    <source>
        <dbReference type="Pfam" id="PF08125"/>
    </source>
</evidence>
<organism evidence="5 6">
    <name type="scientific">Megamonas funiformis</name>
    <dbReference type="NCBI Taxonomy" id="437897"/>
    <lineage>
        <taxon>Bacteria</taxon>
        <taxon>Bacillati</taxon>
        <taxon>Bacillota</taxon>
        <taxon>Negativicutes</taxon>
        <taxon>Selenomonadales</taxon>
        <taxon>Selenomonadaceae</taxon>
        <taxon>Megamonas</taxon>
    </lineage>
</organism>
<dbReference type="EMBL" id="JAJCGD010000001">
    <property type="protein sequence ID" value="MCB6827132.1"/>
    <property type="molecule type" value="Genomic_DNA"/>
</dbReference>
<evidence type="ECO:0000259" key="3">
    <source>
        <dbReference type="Pfam" id="PF01232"/>
    </source>
</evidence>
<sequence>MYFNEECLTSQELVNKTNIKLPLFNRRQVKENTKKNPKWIHFGPGNIFRAFIANLQQSLLDRGEDDCGIIAVAPNNSEIIDKIYRPHDNLSLLVTMNADGSNEKKIIASITESLTCDMQNKVDWERIESICIAGSLQIMSFTITEKGYKLKKDNGEYLESVKQDLQMGPSQVKSFMGKITSLLYKRYLNGAKPVSLVSMDNCSHNGIVLHDAILDIAKIWIDRNLVKREFQQYLEKNITYPCTMIDKITPYPSEKIQEELKQDGFNDMDFVVSSRGSKYAPFVNAEKTEYLVVEDSFINGRPALEKTGVIFTDRATVDKVEKMKVCTCLNPLHTALAIFGCLLGYTSISSEMNSPLLRKLVEKIGYDEGMKVVIDPGVILPKEFIEKCINERFPNSAIPDTPQRIACDTSQKVAIRFGETIKAYMKSNTLKSEDLVYIPLTIAAWCRYLLGIDDKGNEFSISPDPLLEVLQSKLGNINLGDKINVHNILEDILSDSKIFGVNLYDAGIGEKIEGYFLEMISKKNGVEITLNKYLK</sequence>
<dbReference type="InterPro" id="IPR050988">
    <property type="entry name" value="Mannitol_DH/Oxidoreductase"/>
</dbReference>
<name>A0AAW4U0A3_9FIRM</name>
<dbReference type="Proteomes" id="UP001198190">
    <property type="component" value="Unassembled WGS sequence"/>
</dbReference>
<dbReference type="AlphaFoldDB" id="A0AAW4U0A3"/>
<evidence type="ECO:0000256" key="2">
    <source>
        <dbReference type="ARBA" id="ARBA00048615"/>
    </source>
</evidence>
<dbReference type="Pfam" id="PF08125">
    <property type="entry name" value="Mannitol_dh_C"/>
    <property type="match status" value="1"/>
</dbReference>
<dbReference type="GO" id="GO:0008926">
    <property type="term" value="F:mannitol-1-phosphate 5-dehydrogenase activity"/>
    <property type="evidence" value="ECO:0007669"/>
    <property type="project" value="UniProtKB-EC"/>
</dbReference>
<protein>
    <submittedName>
        <fullName evidence="5">Mannitol dehydrogenase family protein</fullName>
    </submittedName>
</protein>
<gene>
    <name evidence="5" type="ORF">LIY65_00365</name>
</gene>
<dbReference type="SUPFAM" id="SSF48179">
    <property type="entry name" value="6-phosphogluconate dehydrogenase C-terminal domain-like"/>
    <property type="match status" value="1"/>
</dbReference>
<comment type="caution">
    <text evidence="5">The sequence shown here is derived from an EMBL/GenBank/DDBJ whole genome shotgun (WGS) entry which is preliminary data.</text>
</comment>
<dbReference type="Gene3D" id="3.40.50.720">
    <property type="entry name" value="NAD(P)-binding Rossmann-like Domain"/>
    <property type="match status" value="1"/>
</dbReference>
<dbReference type="RefSeq" id="WP_008538916.1">
    <property type="nucleotide sequence ID" value="NZ_CAUBDY010000002.1"/>
</dbReference>
<dbReference type="GeneID" id="62777738"/>
<evidence type="ECO:0000313" key="6">
    <source>
        <dbReference type="Proteomes" id="UP001198190"/>
    </source>
</evidence>
<dbReference type="PANTHER" id="PTHR43362">
    <property type="entry name" value="MANNITOL DEHYDROGENASE DSF1-RELATED"/>
    <property type="match status" value="1"/>
</dbReference>
<dbReference type="SUPFAM" id="SSF51735">
    <property type="entry name" value="NAD(P)-binding Rossmann-fold domains"/>
    <property type="match status" value="1"/>
</dbReference>
<dbReference type="InterPro" id="IPR013328">
    <property type="entry name" value="6PGD_dom2"/>
</dbReference>
<dbReference type="InterPro" id="IPR013118">
    <property type="entry name" value="Mannitol_DH_C"/>
</dbReference>
<evidence type="ECO:0000256" key="1">
    <source>
        <dbReference type="ARBA" id="ARBA00023002"/>
    </source>
</evidence>
<dbReference type="InterPro" id="IPR013131">
    <property type="entry name" value="Mannitol_DH_N"/>
</dbReference>
<dbReference type="PANTHER" id="PTHR43362:SF1">
    <property type="entry name" value="MANNITOL DEHYDROGENASE 2-RELATED"/>
    <property type="match status" value="1"/>
</dbReference>